<dbReference type="GO" id="GO:0007018">
    <property type="term" value="P:microtubule-based movement"/>
    <property type="evidence" value="ECO:0007669"/>
    <property type="project" value="InterPro"/>
</dbReference>
<feature type="domain" description="Dynein heavy chain linker" evidence="1">
    <location>
        <begin position="211"/>
        <end position="622"/>
    </location>
</feature>
<feature type="non-terminal residue" evidence="2">
    <location>
        <position position="1"/>
    </location>
</feature>
<sequence length="730" mass="85610">YDCFLVNTTPLKLTIENQIRRLNDSMLTHLKRSITRDAGSIESFVNEGLEALKDRPRTHEELGSSYKKYDELKVRRQEIFPLYERIESKNKLLRSVAGGGHEQLIPLQLKLDKFEGMMDSHIQMIGEQKDVLKRNLKSRYETFLNESEKLKSKWKQIRPRDQDMEDEKKCRESLKIVREREKEILDMVKQKEKMIEEFRNFGMNEPVFQDLDDVYNDITRIKNVWGIYEEFQEDLEVLGKEDWVTFRSKTYQFDEFLSHWQEKLKQLAANESSKSSKKHSPSSMNERIQQDIESYRLLAPLFKWVRGETLSPDHWLELFRILKLPRGTTLEKLTFGDIIRAKDEIMNNSGQLKDLNARAQAEHTIREALYELENWGAGAQFVLTDYVDTKQQKIQIIKDWKDLFTQIGDNQSLLSSLKDSPYYKNFEGQAQIWEQRLGILDECLHLLNQIQRKFVYLEPIFGRGALPKEQGRFRGVDKEFREIMSEIASNPRLVIFAQRKDLTNMLKSMLDQLGRCQKALNELLEEKRSIFPRFYFIGDDDLLEILGQSTNPTVIQTHLKKLFAGIHTVQFDGSNQNILAMRSLDGELVPLTKKIQVTTSVEEWLKELSKEMVNTLQQLIVSALQDSRKQLGQTPVEKYPSQISCLAESITFTERCEEAIKSGHLDKFHAQIQQVLEKYTNVEVNTDTIEGVVTDLKYKALIMDTVHNMDVVQQLRDGRIRNIYDWLWQK</sequence>
<dbReference type="InterPro" id="IPR042222">
    <property type="entry name" value="Dynein_2_N"/>
</dbReference>
<feature type="non-terminal residue" evidence="2">
    <location>
        <position position="730"/>
    </location>
</feature>
<dbReference type="Pfam" id="PF08393">
    <property type="entry name" value="DHC_N2"/>
    <property type="match status" value="1"/>
</dbReference>
<dbReference type="InterPro" id="IPR026983">
    <property type="entry name" value="DHC"/>
</dbReference>
<proteinExistence type="predicted"/>
<dbReference type="GO" id="GO:0051959">
    <property type="term" value="F:dynein light intermediate chain binding"/>
    <property type="evidence" value="ECO:0007669"/>
    <property type="project" value="InterPro"/>
</dbReference>
<dbReference type="GO" id="GO:0030286">
    <property type="term" value="C:dynein complex"/>
    <property type="evidence" value="ECO:0007669"/>
    <property type="project" value="InterPro"/>
</dbReference>
<dbReference type="GO" id="GO:0045505">
    <property type="term" value="F:dynein intermediate chain binding"/>
    <property type="evidence" value="ECO:0007669"/>
    <property type="project" value="InterPro"/>
</dbReference>
<dbReference type="InterPro" id="IPR042228">
    <property type="entry name" value="Dynein_linker_3"/>
</dbReference>
<dbReference type="FunFam" id="3.20.180.20:FF:000002">
    <property type="entry name" value="Cytoplasmic dynein heavy chain 1"/>
    <property type="match status" value="1"/>
</dbReference>
<reference evidence="2" key="1">
    <citation type="submission" date="2021-02" db="EMBL/GenBank/DDBJ databases">
        <authorList>
            <person name="Nowell W R."/>
        </authorList>
    </citation>
    <scope>NUCLEOTIDE SEQUENCE</scope>
</reference>
<organism evidence="2 3">
    <name type="scientific">Adineta ricciae</name>
    <name type="common">Rotifer</name>
    <dbReference type="NCBI Taxonomy" id="249248"/>
    <lineage>
        <taxon>Eukaryota</taxon>
        <taxon>Metazoa</taxon>
        <taxon>Spiralia</taxon>
        <taxon>Gnathifera</taxon>
        <taxon>Rotifera</taxon>
        <taxon>Eurotatoria</taxon>
        <taxon>Bdelloidea</taxon>
        <taxon>Adinetida</taxon>
        <taxon>Adinetidae</taxon>
        <taxon>Adineta</taxon>
    </lineage>
</organism>
<comment type="caution">
    <text evidence="2">The sequence shown here is derived from an EMBL/GenBank/DDBJ whole genome shotgun (WGS) entry which is preliminary data.</text>
</comment>
<dbReference type="InterPro" id="IPR013602">
    <property type="entry name" value="Dynein_heavy_linker"/>
</dbReference>
<evidence type="ECO:0000313" key="2">
    <source>
        <dbReference type="EMBL" id="CAF1667329.1"/>
    </source>
</evidence>
<dbReference type="PANTHER" id="PTHR45703:SF22">
    <property type="entry name" value="DYNEIN CYTOPLASMIC 2 HEAVY CHAIN 1"/>
    <property type="match status" value="1"/>
</dbReference>
<evidence type="ECO:0000313" key="3">
    <source>
        <dbReference type="Proteomes" id="UP000663828"/>
    </source>
</evidence>
<dbReference type="EMBL" id="CAJNOR010012382">
    <property type="protein sequence ID" value="CAF1667329.1"/>
    <property type="molecule type" value="Genomic_DNA"/>
</dbReference>
<protein>
    <recommendedName>
        <fullName evidence="1">Dynein heavy chain linker domain-containing protein</fullName>
    </recommendedName>
</protein>
<dbReference type="Proteomes" id="UP000663828">
    <property type="component" value="Unassembled WGS sequence"/>
</dbReference>
<gene>
    <name evidence="2" type="ORF">XAT740_LOCUS58025</name>
</gene>
<dbReference type="PANTHER" id="PTHR45703">
    <property type="entry name" value="DYNEIN HEAVY CHAIN"/>
    <property type="match status" value="1"/>
</dbReference>
<dbReference type="Gene3D" id="1.20.58.1120">
    <property type="match status" value="1"/>
</dbReference>
<dbReference type="Gene3D" id="3.20.180.20">
    <property type="entry name" value="Dynein heavy chain, N-terminal domain 2"/>
    <property type="match status" value="1"/>
</dbReference>
<dbReference type="AlphaFoldDB" id="A0A816FYF1"/>
<dbReference type="Gene3D" id="1.20.140.100">
    <property type="entry name" value="Dynein heavy chain, N-terminal domain 2"/>
    <property type="match status" value="1"/>
</dbReference>
<name>A0A816FYF1_ADIRI</name>
<evidence type="ECO:0000259" key="1">
    <source>
        <dbReference type="Pfam" id="PF08393"/>
    </source>
</evidence>
<accession>A0A816FYF1</accession>
<keyword evidence="3" id="KW-1185">Reference proteome</keyword>